<gene>
    <name evidence="4" type="primary">afr_3</name>
    <name evidence="4" type="ORF">FF011L_27340</name>
</gene>
<dbReference type="GO" id="GO:0033712">
    <property type="term" value="F:1,5-anhydro-D-fructose reductase (1,5-anhydro-D-mannitol-forming) activity"/>
    <property type="evidence" value="ECO:0007669"/>
    <property type="project" value="UniProtKB-EC"/>
</dbReference>
<dbReference type="PANTHER" id="PTHR43818">
    <property type="entry name" value="BCDNA.GH03377"/>
    <property type="match status" value="1"/>
</dbReference>
<dbReference type="EMBL" id="CP036262">
    <property type="protein sequence ID" value="QDS93957.1"/>
    <property type="molecule type" value="Genomic_DNA"/>
</dbReference>
<keyword evidence="1 4" id="KW-0560">Oxidoreductase</keyword>
<name>A0A517MGR9_9BACT</name>
<dbReference type="AlphaFoldDB" id="A0A517MGR9"/>
<proteinExistence type="predicted"/>
<dbReference type="PANTHER" id="PTHR43818:SF11">
    <property type="entry name" value="BCDNA.GH03377"/>
    <property type="match status" value="1"/>
</dbReference>
<evidence type="ECO:0000313" key="4">
    <source>
        <dbReference type="EMBL" id="QDS93957.1"/>
    </source>
</evidence>
<keyword evidence="5" id="KW-1185">Reference proteome</keyword>
<feature type="domain" description="Gfo/Idh/MocA-like oxidoreductase N-terminal" evidence="2">
    <location>
        <begin position="76"/>
        <end position="200"/>
    </location>
</feature>
<dbReference type="RefSeq" id="WP_246109893.1">
    <property type="nucleotide sequence ID" value="NZ_CP036262.1"/>
</dbReference>
<evidence type="ECO:0000259" key="3">
    <source>
        <dbReference type="Pfam" id="PF02894"/>
    </source>
</evidence>
<accession>A0A517MGR9</accession>
<dbReference type="Gene3D" id="3.30.360.10">
    <property type="entry name" value="Dihydrodipicolinate Reductase, domain 2"/>
    <property type="match status" value="1"/>
</dbReference>
<dbReference type="GO" id="GO:0000166">
    <property type="term" value="F:nucleotide binding"/>
    <property type="evidence" value="ECO:0007669"/>
    <property type="project" value="InterPro"/>
</dbReference>
<evidence type="ECO:0000259" key="2">
    <source>
        <dbReference type="Pfam" id="PF01408"/>
    </source>
</evidence>
<dbReference type="Pfam" id="PF02894">
    <property type="entry name" value="GFO_IDH_MocA_C"/>
    <property type="match status" value="1"/>
</dbReference>
<dbReference type="SUPFAM" id="SSF55347">
    <property type="entry name" value="Glyceraldehyde-3-phosphate dehydrogenase-like, C-terminal domain"/>
    <property type="match status" value="1"/>
</dbReference>
<dbReference type="EC" id="1.1.1.292" evidence="4"/>
<feature type="domain" description="Gfo/Idh/MocA-like oxidoreductase C-terminal" evidence="3">
    <location>
        <begin position="233"/>
        <end position="423"/>
    </location>
</feature>
<dbReference type="Proteomes" id="UP000320672">
    <property type="component" value="Chromosome"/>
</dbReference>
<dbReference type="KEGG" id="rml:FF011L_27340"/>
<protein>
    <submittedName>
        <fullName evidence="4">1,5-anhydro-D-fructose reductase</fullName>
        <ecNumber evidence="4">1.1.1.292</ecNumber>
    </submittedName>
</protein>
<reference evidence="4 5" key="1">
    <citation type="submission" date="2019-02" db="EMBL/GenBank/DDBJ databases">
        <title>Deep-cultivation of Planctomycetes and their phenomic and genomic characterization uncovers novel biology.</title>
        <authorList>
            <person name="Wiegand S."/>
            <person name="Jogler M."/>
            <person name="Boedeker C."/>
            <person name="Pinto D."/>
            <person name="Vollmers J."/>
            <person name="Rivas-Marin E."/>
            <person name="Kohn T."/>
            <person name="Peeters S.H."/>
            <person name="Heuer A."/>
            <person name="Rast P."/>
            <person name="Oberbeckmann S."/>
            <person name="Bunk B."/>
            <person name="Jeske O."/>
            <person name="Meyerdierks A."/>
            <person name="Storesund J.E."/>
            <person name="Kallscheuer N."/>
            <person name="Luecker S."/>
            <person name="Lage O.M."/>
            <person name="Pohl T."/>
            <person name="Merkel B.J."/>
            <person name="Hornburger P."/>
            <person name="Mueller R.-W."/>
            <person name="Bruemmer F."/>
            <person name="Labrenz M."/>
            <person name="Spormann A.M."/>
            <person name="Op den Camp H."/>
            <person name="Overmann J."/>
            <person name="Amann R."/>
            <person name="Jetten M.S.M."/>
            <person name="Mascher T."/>
            <person name="Medema M.H."/>
            <person name="Devos D.P."/>
            <person name="Kaster A.-K."/>
            <person name="Ovreas L."/>
            <person name="Rohde M."/>
            <person name="Galperin M.Y."/>
            <person name="Jogler C."/>
        </authorList>
    </citation>
    <scope>NUCLEOTIDE SEQUENCE [LARGE SCALE GENOMIC DNA]</scope>
    <source>
        <strain evidence="4 5">FF011L</strain>
    </source>
</reference>
<sequence>MIRPARPGRRDPVATDFPSTVPIVQRLLSEGPVSDASLSAKVHRRRFISAVSTLAAVSPMFWRAANSSAAAPDERMRVAVIGHTGRGDFGHGLSTVWLKVPEAEIVAVADADAKGLAREKEKTGAKQSFLDYREMIAETRPDIVVVCPRHIDQHHEMILAAIDGGAKGIYCEKPFCRTLDEADEIVAACERTGAKVAIAHRNRYHPAVPAIIEAIQSGAIGKPLEIRCRGKEDGRGGAQDLWVLGTHLFNLVPQFSGKVTACSAVMMHGKRPVTPADVVAGTEGVGPIAGDELHARYETENGIPVFFDSIRNHGVASAGFGLQIIGNEGIIDLRMDTEPLAHYVPGSPFRPSVKPRPWIPISSAGIGKPEPIEGIGHKVAHHLVAVDDLIAAIREDRPPLCSAEDGRATLEMVHGVYASHVAGGKAVSIPLATRTHPFLGWQVND</sequence>
<evidence type="ECO:0000256" key="1">
    <source>
        <dbReference type="ARBA" id="ARBA00023002"/>
    </source>
</evidence>
<dbReference type="InterPro" id="IPR000683">
    <property type="entry name" value="Gfo/Idh/MocA-like_OxRdtase_N"/>
</dbReference>
<evidence type="ECO:0000313" key="5">
    <source>
        <dbReference type="Proteomes" id="UP000320672"/>
    </source>
</evidence>
<dbReference type="InterPro" id="IPR036291">
    <property type="entry name" value="NAD(P)-bd_dom_sf"/>
</dbReference>
<dbReference type="SUPFAM" id="SSF51735">
    <property type="entry name" value="NAD(P)-binding Rossmann-fold domains"/>
    <property type="match status" value="1"/>
</dbReference>
<dbReference type="InterPro" id="IPR004104">
    <property type="entry name" value="Gfo/Idh/MocA-like_OxRdtase_C"/>
</dbReference>
<dbReference type="InterPro" id="IPR050463">
    <property type="entry name" value="Gfo/Idh/MocA_oxidrdct_glycsds"/>
</dbReference>
<dbReference type="Pfam" id="PF01408">
    <property type="entry name" value="GFO_IDH_MocA"/>
    <property type="match status" value="1"/>
</dbReference>
<organism evidence="4 5">
    <name type="scientific">Roseimaritima multifibrata</name>
    <dbReference type="NCBI Taxonomy" id="1930274"/>
    <lineage>
        <taxon>Bacteria</taxon>
        <taxon>Pseudomonadati</taxon>
        <taxon>Planctomycetota</taxon>
        <taxon>Planctomycetia</taxon>
        <taxon>Pirellulales</taxon>
        <taxon>Pirellulaceae</taxon>
        <taxon>Roseimaritima</taxon>
    </lineage>
</organism>
<dbReference type="Gene3D" id="3.40.50.720">
    <property type="entry name" value="NAD(P)-binding Rossmann-like Domain"/>
    <property type="match status" value="1"/>
</dbReference>